<evidence type="ECO:0000313" key="3">
    <source>
        <dbReference type="Proteomes" id="UP000178764"/>
    </source>
</evidence>
<dbReference type="AlphaFoldDB" id="A0A1F5DP71"/>
<dbReference type="PANTHER" id="PTHR43415">
    <property type="entry name" value="SPERMIDINE N(1)-ACETYLTRANSFERASE"/>
    <property type="match status" value="1"/>
</dbReference>
<dbReference type="InterPro" id="IPR016181">
    <property type="entry name" value="Acyl_CoA_acyltransferase"/>
</dbReference>
<proteinExistence type="predicted"/>
<feature type="domain" description="N-acetyltransferase" evidence="1">
    <location>
        <begin position="15"/>
        <end position="179"/>
    </location>
</feature>
<gene>
    <name evidence="2" type="ORF">A2V71_03250</name>
</gene>
<protein>
    <recommendedName>
        <fullName evidence="1">N-acetyltransferase domain-containing protein</fullName>
    </recommendedName>
</protein>
<name>A0A1F5DP71_9BACT</name>
<accession>A0A1F5DP71</accession>
<sequence length="179" mass="20805">MKKVDEFITKSGKKIDIVLPSMDGLRPLLEMVNELTKEDTFLTFHGRPISLKAEKNWLKNVLTSISRNNTFLIWAFDDEKIIASCDINRCGSREEHVGKLGLMVLKDYRNQGIGRYLLEYVLVQAKSMKIKIARLSVFSENDIAISLYKKLGFEEWGRLPKGYYRKGKYSDRIDMYKNL</sequence>
<comment type="caution">
    <text evidence="2">The sequence shown here is derived from an EMBL/GenBank/DDBJ whole genome shotgun (WGS) entry which is preliminary data.</text>
</comment>
<reference evidence="2 3" key="1">
    <citation type="journal article" date="2016" name="Nat. Commun.">
        <title>Thousands of microbial genomes shed light on interconnected biogeochemical processes in an aquifer system.</title>
        <authorList>
            <person name="Anantharaman K."/>
            <person name="Brown C.T."/>
            <person name="Hug L.A."/>
            <person name="Sharon I."/>
            <person name="Castelle C.J."/>
            <person name="Probst A.J."/>
            <person name="Thomas B.C."/>
            <person name="Singh A."/>
            <person name="Wilkins M.J."/>
            <person name="Karaoz U."/>
            <person name="Brodie E.L."/>
            <person name="Williams K.H."/>
            <person name="Hubbard S.S."/>
            <person name="Banfield J.F."/>
        </authorList>
    </citation>
    <scope>NUCLEOTIDE SEQUENCE [LARGE SCALE GENOMIC DNA]</scope>
</reference>
<dbReference type="CDD" id="cd04301">
    <property type="entry name" value="NAT_SF"/>
    <property type="match status" value="1"/>
</dbReference>
<dbReference type="SUPFAM" id="SSF55729">
    <property type="entry name" value="Acyl-CoA N-acyltransferases (Nat)"/>
    <property type="match status" value="1"/>
</dbReference>
<dbReference type="PROSITE" id="PS51186">
    <property type="entry name" value="GNAT"/>
    <property type="match status" value="1"/>
</dbReference>
<dbReference type="InterPro" id="IPR000182">
    <property type="entry name" value="GNAT_dom"/>
</dbReference>
<dbReference type="Gene3D" id="3.40.630.30">
    <property type="match status" value="1"/>
</dbReference>
<dbReference type="Proteomes" id="UP000178764">
    <property type="component" value="Unassembled WGS sequence"/>
</dbReference>
<organism evidence="2 3">
    <name type="scientific">Candidatus Berkelbacteria bacterium RBG_13_40_8</name>
    <dbReference type="NCBI Taxonomy" id="1797467"/>
    <lineage>
        <taxon>Bacteria</taxon>
        <taxon>Candidatus Berkelbacteria</taxon>
    </lineage>
</organism>
<dbReference type="Pfam" id="PF00583">
    <property type="entry name" value="Acetyltransf_1"/>
    <property type="match status" value="1"/>
</dbReference>
<dbReference type="EMBL" id="MEZT01000009">
    <property type="protein sequence ID" value="OGD56967.1"/>
    <property type="molecule type" value="Genomic_DNA"/>
</dbReference>
<evidence type="ECO:0000259" key="1">
    <source>
        <dbReference type="PROSITE" id="PS51186"/>
    </source>
</evidence>
<dbReference type="GO" id="GO:0016747">
    <property type="term" value="F:acyltransferase activity, transferring groups other than amino-acyl groups"/>
    <property type="evidence" value="ECO:0007669"/>
    <property type="project" value="InterPro"/>
</dbReference>
<dbReference type="PANTHER" id="PTHR43415:SF3">
    <property type="entry name" value="GNAT-FAMILY ACETYLTRANSFERASE"/>
    <property type="match status" value="1"/>
</dbReference>
<evidence type="ECO:0000313" key="2">
    <source>
        <dbReference type="EMBL" id="OGD56967.1"/>
    </source>
</evidence>